<reference evidence="2 3" key="1">
    <citation type="submission" date="2024-09" db="EMBL/GenBank/DDBJ databases">
        <authorList>
            <person name="Sun Q."/>
            <person name="Mori K."/>
        </authorList>
    </citation>
    <scope>NUCLEOTIDE SEQUENCE [LARGE SCALE GENOMIC DNA]</scope>
    <source>
        <strain evidence="2 3">NCAIM B.02610</strain>
    </source>
</reference>
<dbReference type="Proteomes" id="UP001589838">
    <property type="component" value="Unassembled WGS sequence"/>
</dbReference>
<gene>
    <name evidence="2" type="ORF">ACFFHM_15145</name>
</gene>
<dbReference type="EMBL" id="JBHLUX010000036">
    <property type="protein sequence ID" value="MFC0471797.1"/>
    <property type="molecule type" value="Genomic_DNA"/>
</dbReference>
<evidence type="ECO:0000256" key="1">
    <source>
        <dbReference type="SAM" id="SignalP"/>
    </source>
</evidence>
<protein>
    <submittedName>
        <fullName evidence="2">Uncharacterized protein</fullName>
    </submittedName>
</protein>
<dbReference type="PROSITE" id="PS51257">
    <property type="entry name" value="PROKAR_LIPOPROTEIN"/>
    <property type="match status" value="1"/>
</dbReference>
<name>A0ABV6KFR3_9BACI</name>
<feature type="chain" id="PRO_5046240757" evidence="1">
    <location>
        <begin position="19"/>
        <end position="42"/>
    </location>
</feature>
<evidence type="ECO:0000313" key="3">
    <source>
        <dbReference type="Proteomes" id="UP001589838"/>
    </source>
</evidence>
<evidence type="ECO:0000313" key="2">
    <source>
        <dbReference type="EMBL" id="MFC0471797.1"/>
    </source>
</evidence>
<proteinExistence type="predicted"/>
<sequence>MKTIKISLFILLSTMLLVACKSEEVSQKPLQGKASFVGSGDI</sequence>
<feature type="signal peptide" evidence="1">
    <location>
        <begin position="1"/>
        <end position="18"/>
    </location>
</feature>
<comment type="caution">
    <text evidence="2">The sequence shown here is derived from an EMBL/GenBank/DDBJ whole genome shotgun (WGS) entry which is preliminary data.</text>
</comment>
<keyword evidence="3" id="KW-1185">Reference proteome</keyword>
<keyword evidence="1" id="KW-0732">Signal</keyword>
<accession>A0ABV6KFR3</accession>
<dbReference type="RefSeq" id="WP_335959702.1">
    <property type="nucleotide sequence ID" value="NZ_JAXBLX010000006.1"/>
</dbReference>
<organism evidence="2 3">
    <name type="scientific">Halalkalibacter kiskunsagensis</name>
    <dbReference type="NCBI Taxonomy" id="1548599"/>
    <lineage>
        <taxon>Bacteria</taxon>
        <taxon>Bacillati</taxon>
        <taxon>Bacillota</taxon>
        <taxon>Bacilli</taxon>
        <taxon>Bacillales</taxon>
        <taxon>Bacillaceae</taxon>
        <taxon>Halalkalibacter</taxon>
    </lineage>
</organism>